<dbReference type="InterPro" id="IPR001036">
    <property type="entry name" value="Acrflvin-R"/>
</dbReference>
<dbReference type="Gene3D" id="3.30.70.1430">
    <property type="entry name" value="Multidrug efflux transporter AcrB pore domain"/>
    <property type="match status" value="2"/>
</dbReference>
<feature type="transmembrane region" description="Helical" evidence="1">
    <location>
        <begin position="531"/>
        <end position="551"/>
    </location>
</feature>
<dbReference type="SUPFAM" id="SSF82714">
    <property type="entry name" value="Multidrug efflux transporter AcrB TolC docking domain, DN and DC subdomains"/>
    <property type="match status" value="2"/>
</dbReference>
<dbReference type="AlphaFoldDB" id="A0A2S5CML2"/>
<dbReference type="PROSITE" id="PS50156">
    <property type="entry name" value="SSD"/>
    <property type="match status" value="1"/>
</dbReference>
<dbReference type="PANTHER" id="PTHR32063">
    <property type="match status" value="1"/>
</dbReference>
<feature type="transmembrane region" description="Helical" evidence="1">
    <location>
        <begin position="390"/>
        <end position="410"/>
    </location>
</feature>
<dbReference type="Gene3D" id="3.30.70.1320">
    <property type="entry name" value="Multidrug efflux transporter AcrB pore domain like"/>
    <property type="match status" value="1"/>
</dbReference>
<organism evidence="3 4">
    <name type="scientific">Methylovulum psychrotolerans</name>
    <dbReference type="NCBI Taxonomy" id="1704499"/>
    <lineage>
        <taxon>Bacteria</taxon>
        <taxon>Pseudomonadati</taxon>
        <taxon>Pseudomonadota</taxon>
        <taxon>Gammaproteobacteria</taxon>
        <taxon>Methylococcales</taxon>
        <taxon>Methylococcaceae</taxon>
        <taxon>Methylovulum</taxon>
    </lineage>
</organism>
<feature type="transmembrane region" description="Helical" evidence="1">
    <location>
        <begin position="338"/>
        <end position="357"/>
    </location>
</feature>
<feature type="transmembrane region" description="Helical" evidence="1">
    <location>
        <begin position="467"/>
        <end position="486"/>
    </location>
</feature>
<gene>
    <name evidence="3" type="ORF">AADEFJLK_02239</name>
</gene>
<keyword evidence="1" id="KW-0472">Membrane</keyword>
<dbReference type="EMBL" id="PGFZ01000004">
    <property type="protein sequence ID" value="POZ52018.1"/>
    <property type="molecule type" value="Genomic_DNA"/>
</dbReference>
<feature type="transmembrane region" description="Helical" evidence="1">
    <location>
        <begin position="1013"/>
        <end position="1037"/>
    </location>
</feature>
<protein>
    <submittedName>
        <fullName evidence="3">AcrB/AcrD/AcrF family protein</fullName>
    </submittedName>
</protein>
<dbReference type="Gene3D" id="3.30.2090.10">
    <property type="entry name" value="Multidrug efflux transporter AcrB TolC docking domain, DN and DC subdomains"/>
    <property type="match status" value="2"/>
</dbReference>
<dbReference type="Gene3D" id="3.30.70.1440">
    <property type="entry name" value="Multidrug efflux transporter AcrB pore domain"/>
    <property type="match status" value="1"/>
</dbReference>
<keyword evidence="1" id="KW-1133">Transmembrane helix</keyword>
<dbReference type="GO" id="GO:0042910">
    <property type="term" value="F:xenobiotic transmembrane transporter activity"/>
    <property type="evidence" value="ECO:0007669"/>
    <property type="project" value="TreeGrafter"/>
</dbReference>
<evidence type="ECO:0000313" key="4">
    <source>
        <dbReference type="Proteomes" id="UP000237423"/>
    </source>
</evidence>
<accession>A0A2S5CML2</accession>
<feature type="transmembrane region" description="Helical" evidence="1">
    <location>
        <begin position="976"/>
        <end position="993"/>
    </location>
</feature>
<dbReference type="Proteomes" id="UP000237423">
    <property type="component" value="Unassembled WGS sequence"/>
</dbReference>
<proteinExistence type="predicted"/>
<feature type="transmembrane region" description="Helical" evidence="1">
    <location>
        <begin position="20"/>
        <end position="40"/>
    </location>
</feature>
<dbReference type="Pfam" id="PF00873">
    <property type="entry name" value="ACR_tran"/>
    <property type="match status" value="1"/>
</dbReference>
<dbReference type="SUPFAM" id="SSF82693">
    <property type="entry name" value="Multidrug efflux transporter AcrB pore domain, PN1, PN2, PC1 and PC2 subdomains"/>
    <property type="match status" value="2"/>
</dbReference>
<dbReference type="GO" id="GO:0005886">
    <property type="term" value="C:plasma membrane"/>
    <property type="evidence" value="ECO:0007669"/>
    <property type="project" value="TreeGrafter"/>
</dbReference>
<feature type="transmembrane region" description="Helical" evidence="1">
    <location>
        <begin position="363"/>
        <end position="383"/>
    </location>
</feature>
<name>A0A2S5CML2_9GAMM</name>
<dbReference type="SUPFAM" id="SSF82866">
    <property type="entry name" value="Multidrug efflux transporter AcrB transmembrane domain"/>
    <property type="match status" value="2"/>
</dbReference>
<dbReference type="InterPro" id="IPR000731">
    <property type="entry name" value="SSD"/>
</dbReference>
<feature type="transmembrane region" description="Helical" evidence="1">
    <location>
        <begin position="876"/>
        <end position="895"/>
    </location>
</feature>
<keyword evidence="1" id="KW-0812">Transmembrane</keyword>
<evidence type="ECO:0000256" key="1">
    <source>
        <dbReference type="SAM" id="Phobius"/>
    </source>
</evidence>
<feature type="domain" description="SSD" evidence="2">
    <location>
        <begin position="358"/>
        <end position="492"/>
    </location>
</feature>
<dbReference type="PRINTS" id="PR00702">
    <property type="entry name" value="ACRIFLAVINRP"/>
</dbReference>
<evidence type="ECO:0000313" key="3">
    <source>
        <dbReference type="EMBL" id="POZ52018.1"/>
    </source>
</evidence>
<dbReference type="Gene3D" id="1.20.1640.10">
    <property type="entry name" value="Multidrug efflux transporter AcrB transmembrane domain"/>
    <property type="match status" value="2"/>
</dbReference>
<evidence type="ECO:0000259" key="2">
    <source>
        <dbReference type="PROSITE" id="PS50156"/>
    </source>
</evidence>
<dbReference type="RefSeq" id="WP_103974312.1">
    <property type="nucleotide sequence ID" value="NZ_PGFZ01000004.1"/>
</dbReference>
<sequence>MTPPKSDPTGILAWFASNPVAANLLMLLILVGGVSSYTRLDTEVFPRFSPQQIEIKALYPGAGPLEIESAVCIRIEEVIFDVQGIKRINTEITQGECLIKVAVLPDYDKLQLMNALNGRIQTISRLPKGLEKISVKAAAREEDDGLIWVALHGATDSLALKRYGEYIQQQLTTVPGVSKVVNYGEVPYEIAIEVSSAKLQQYHLALSDIAAALRRASLDLPAGVVKNPAGEVLLKINGKASNAAALAALVLRSQADGSHILLGDVATVTDSLAELQFEWYHNGETAQGWAVHAERDSVVVAQRVNAAIKDMQKHLPEGLTLKTWWDDSQAYQERISTLIEDGLSGFVLVCLVLTLFLRLKVALWAGMGILTSILGALWLMPLFDVSLNMLSLFGFLLAMGVLVDDAIIIGDSIHSQQSQNKTSNLNAAIRGVQEVAVPVTLAVLVALVAFLPGLFLSGWFGQMMRPICMVMILTLAFSLIEAMLILPAHLSAPSPMPTQASRLDRLRDKLNQGLDHFVQYAYRPFLETALAWRYLTIACFILLLLVSGALVGSNRVRQSLQPDVTLDSFWVNLTVPEGAPYSEVKTLAKRVEQAFFSLRDELDAKQRQQHGLASGQTGETSVIAGLETMIWASQAGFWTEFSALGRQHIVVEDFIREWRRRVGDVGRGKIDFLYKEGDVPYDLEFDLGATDPAVLAAATEPFKQQLAAYQGVADVIDSAEPGKPELQLKLKPAAERLGLRLEDLAEQVHGAYYGEEVQRLQRGRSEVKVMVRLPLAERRTIEHLKVLPIRIAEGASAPLGTLAEISQTPGFAKLIRQNRQRVLKVQARVDPKEADVNAIYTDIKNRVLPKFQQNYPGLNVELGQNRQEQEATTASLGRNTLIALFVIYALIAVPFRSYVKPLIFLLAAPVAWSGGILAHGLLGLPLSMESLVGMIAASGVVINDSLVLLDSIREHDDPDRPLTEQIIEACTSRFRPILLAFLTNFVGFLPTLMETSPQAQFLIPMTLSLSAGLLLGMAASLILTPVCYAVGSATTIYGR</sequence>
<feature type="transmembrane region" description="Helical" evidence="1">
    <location>
        <begin position="901"/>
        <end position="924"/>
    </location>
</feature>
<reference evidence="3 4" key="1">
    <citation type="submission" date="2017-11" db="EMBL/GenBank/DDBJ databases">
        <title>Draft Genome Sequence of Methylobacter psychrotolerans Sph1T, an Obligate Methanotroph from Low-Temperature Environments.</title>
        <authorList>
            <person name="Oshkin I.Y."/>
            <person name="Miroshnikov K."/>
            <person name="Belova S.E."/>
            <person name="Korzhenkov A."/>
            <person name="Toshchakov S.V."/>
            <person name="Dedysh S.N."/>
        </authorList>
    </citation>
    <scope>NUCLEOTIDE SEQUENCE [LARGE SCALE GENOMIC DNA]</scope>
    <source>
        <strain evidence="3 4">Sph1</strain>
    </source>
</reference>
<dbReference type="PANTHER" id="PTHR32063:SF33">
    <property type="entry name" value="RND SUPERFAMILY EFFLUX PUMP PERMEASE COMPONENT"/>
    <property type="match status" value="1"/>
</dbReference>
<feature type="transmembrane region" description="Helical" evidence="1">
    <location>
        <begin position="435"/>
        <end position="455"/>
    </location>
</feature>
<dbReference type="InterPro" id="IPR027463">
    <property type="entry name" value="AcrB_DN_DC_subdom"/>
</dbReference>
<comment type="caution">
    <text evidence="3">The sequence shown here is derived from an EMBL/GenBank/DDBJ whole genome shotgun (WGS) entry which is preliminary data.</text>
</comment>